<protein>
    <submittedName>
        <fullName evidence="2">Uncharacterized protein</fullName>
    </submittedName>
</protein>
<dbReference type="Proteomes" id="UP001302602">
    <property type="component" value="Unassembled WGS sequence"/>
</dbReference>
<dbReference type="RefSeq" id="XP_062648717.1">
    <property type="nucleotide sequence ID" value="XM_062792611.1"/>
</dbReference>
<reference evidence="2" key="1">
    <citation type="journal article" date="2023" name="Mol. Phylogenet. Evol.">
        <title>Genome-scale phylogeny and comparative genomics of the fungal order Sordariales.</title>
        <authorList>
            <person name="Hensen N."/>
            <person name="Bonometti L."/>
            <person name="Westerberg I."/>
            <person name="Brannstrom I.O."/>
            <person name="Guillou S."/>
            <person name="Cros-Aarteil S."/>
            <person name="Calhoun S."/>
            <person name="Haridas S."/>
            <person name="Kuo A."/>
            <person name="Mondo S."/>
            <person name="Pangilinan J."/>
            <person name="Riley R."/>
            <person name="LaButti K."/>
            <person name="Andreopoulos B."/>
            <person name="Lipzen A."/>
            <person name="Chen C."/>
            <person name="Yan M."/>
            <person name="Daum C."/>
            <person name="Ng V."/>
            <person name="Clum A."/>
            <person name="Steindorff A."/>
            <person name="Ohm R.A."/>
            <person name="Martin F."/>
            <person name="Silar P."/>
            <person name="Natvig D.O."/>
            <person name="Lalanne C."/>
            <person name="Gautier V."/>
            <person name="Ament-Velasquez S.L."/>
            <person name="Kruys A."/>
            <person name="Hutchinson M.I."/>
            <person name="Powell A.J."/>
            <person name="Barry K."/>
            <person name="Miller A.N."/>
            <person name="Grigoriev I.V."/>
            <person name="Debuchy R."/>
            <person name="Gladieux P."/>
            <person name="Hiltunen Thoren M."/>
            <person name="Johannesson H."/>
        </authorList>
    </citation>
    <scope>NUCLEOTIDE SEQUENCE</scope>
    <source>
        <strain evidence="2">CBS 731.68</strain>
    </source>
</reference>
<evidence type="ECO:0000313" key="2">
    <source>
        <dbReference type="EMBL" id="KAK4124946.1"/>
    </source>
</evidence>
<accession>A0AAN6U357</accession>
<reference evidence="2" key="2">
    <citation type="submission" date="2023-05" db="EMBL/GenBank/DDBJ databases">
        <authorList>
            <consortium name="Lawrence Berkeley National Laboratory"/>
            <person name="Steindorff A."/>
            <person name="Hensen N."/>
            <person name="Bonometti L."/>
            <person name="Westerberg I."/>
            <person name="Brannstrom I.O."/>
            <person name="Guillou S."/>
            <person name="Cros-Aarteil S."/>
            <person name="Calhoun S."/>
            <person name="Haridas S."/>
            <person name="Kuo A."/>
            <person name="Mondo S."/>
            <person name="Pangilinan J."/>
            <person name="Riley R."/>
            <person name="Labutti K."/>
            <person name="Andreopoulos B."/>
            <person name="Lipzen A."/>
            <person name="Chen C."/>
            <person name="Yanf M."/>
            <person name="Daum C."/>
            <person name="Ng V."/>
            <person name="Clum A."/>
            <person name="Ohm R."/>
            <person name="Martin F."/>
            <person name="Silar P."/>
            <person name="Natvig D."/>
            <person name="Lalanne C."/>
            <person name="Gautier V."/>
            <person name="Ament-Velasquez S.L."/>
            <person name="Kruys A."/>
            <person name="Hutchinson M.I."/>
            <person name="Powell A.J."/>
            <person name="Barry K."/>
            <person name="Miller A.N."/>
            <person name="Grigoriev I.V."/>
            <person name="Debuchy R."/>
            <person name="Gladieux P."/>
            <person name="Thoren M.H."/>
            <person name="Johannesson H."/>
        </authorList>
    </citation>
    <scope>NUCLEOTIDE SEQUENCE</scope>
    <source>
        <strain evidence="2">CBS 731.68</strain>
    </source>
</reference>
<name>A0AAN6U357_9PEZI</name>
<comment type="caution">
    <text evidence="2">The sequence shown here is derived from an EMBL/GenBank/DDBJ whole genome shotgun (WGS) entry which is preliminary data.</text>
</comment>
<keyword evidence="3" id="KW-1185">Reference proteome</keyword>
<feature type="region of interest" description="Disordered" evidence="1">
    <location>
        <begin position="1"/>
        <end position="21"/>
    </location>
</feature>
<dbReference type="EMBL" id="MU853226">
    <property type="protein sequence ID" value="KAK4124946.1"/>
    <property type="molecule type" value="Genomic_DNA"/>
</dbReference>
<evidence type="ECO:0000256" key="1">
    <source>
        <dbReference type="SAM" id="MobiDB-lite"/>
    </source>
</evidence>
<feature type="compositionally biased region" description="Basic and acidic residues" evidence="1">
    <location>
        <begin position="49"/>
        <end position="58"/>
    </location>
</feature>
<dbReference type="AlphaFoldDB" id="A0AAN6U357"/>
<gene>
    <name evidence="2" type="ORF">N657DRAFT_643717</name>
</gene>
<sequence length="88" mass="9248">MALFDQAATEGPERGEGSRRAAAWVAVCNRGAATAATLDRGKGGQVEIEHVPEEENGGKETVPVSGWRNRKSHLQSSPAKPIVPASRG</sequence>
<dbReference type="GeneID" id="87829380"/>
<organism evidence="2 3">
    <name type="scientific">Parathielavia appendiculata</name>
    <dbReference type="NCBI Taxonomy" id="2587402"/>
    <lineage>
        <taxon>Eukaryota</taxon>
        <taxon>Fungi</taxon>
        <taxon>Dikarya</taxon>
        <taxon>Ascomycota</taxon>
        <taxon>Pezizomycotina</taxon>
        <taxon>Sordariomycetes</taxon>
        <taxon>Sordariomycetidae</taxon>
        <taxon>Sordariales</taxon>
        <taxon>Chaetomiaceae</taxon>
        <taxon>Parathielavia</taxon>
    </lineage>
</organism>
<feature type="region of interest" description="Disordered" evidence="1">
    <location>
        <begin position="49"/>
        <end position="88"/>
    </location>
</feature>
<proteinExistence type="predicted"/>
<evidence type="ECO:0000313" key="3">
    <source>
        <dbReference type="Proteomes" id="UP001302602"/>
    </source>
</evidence>